<dbReference type="InterPro" id="IPR036770">
    <property type="entry name" value="Ankyrin_rpt-contain_sf"/>
</dbReference>
<dbReference type="PANTHER" id="PTHR24198:SF165">
    <property type="entry name" value="ANKYRIN REPEAT-CONTAINING PROTEIN-RELATED"/>
    <property type="match status" value="1"/>
</dbReference>
<dbReference type="EMBL" id="WEHW01000024">
    <property type="protein sequence ID" value="KAB7650980.1"/>
    <property type="molecule type" value="Genomic_DNA"/>
</dbReference>
<dbReference type="AlphaFoldDB" id="A0AAI9SCD1"/>
<dbReference type="Pfam" id="PF20335">
    <property type="entry name" value="DUF6630"/>
    <property type="match status" value="1"/>
</dbReference>
<name>A0AAI9SCD1_9BURK</name>
<dbReference type="PANTHER" id="PTHR24198">
    <property type="entry name" value="ANKYRIN REPEAT AND PROTEIN KINASE DOMAIN-CONTAINING PROTEIN"/>
    <property type="match status" value="1"/>
</dbReference>
<dbReference type="InterPro" id="IPR046582">
    <property type="entry name" value="DUF6630"/>
</dbReference>
<dbReference type="InterPro" id="IPR002110">
    <property type="entry name" value="Ankyrin_rpt"/>
</dbReference>
<dbReference type="Pfam" id="PF00023">
    <property type="entry name" value="Ank"/>
    <property type="match status" value="1"/>
</dbReference>
<evidence type="ECO:0000259" key="5">
    <source>
        <dbReference type="Pfam" id="PF20335"/>
    </source>
</evidence>
<organism evidence="6 7">
    <name type="scientific">Sutterella seckii</name>
    <dbReference type="NCBI Taxonomy" id="1944635"/>
    <lineage>
        <taxon>Bacteria</taxon>
        <taxon>Pseudomonadati</taxon>
        <taxon>Pseudomonadota</taxon>
        <taxon>Betaproteobacteria</taxon>
        <taxon>Burkholderiales</taxon>
        <taxon>Sutterellaceae</taxon>
        <taxon>Sutterella</taxon>
    </lineage>
</organism>
<evidence type="ECO:0000256" key="2">
    <source>
        <dbReference type="ARBA" id="ARBA00023043"/>
    </source>
</evidence>
<evidence type="ECO:0000256" key="4">
    <source>
        <dbReference type="SAM" id="MobiDB-lite"/>
    </source>
</evidence>
<feature type="repeat" description="ANK" evidence="3">
    <location>
        <begin position="42"/>
        <end position="74"/>
    </location>
</feature>
<feature type="repeat" description="ANK" evidence="3">
    <location>
        <begin position="425"/>
        <end position="460"/>
    </location>
</feature>
<dbReference type="Pfam" id="PF12796">
    <property type="entry name" value="Ank_2"/>
    <property type="match status" value="1"/>
</dbReference>
<keyword evidence="1" id="KW-0677">Repeat</keyword>
<dbReference type="SUPFAM" id="SSF48403">
    <property type="entry name" value="Ankyrin repeat"/>
    <property type="match status" value="2"/>
</dbReference>
<dbReference type="RefSeq" id="WP_152157049.1">
    <property type="nucleotide sequence ID" value="NZ_WEHW01000024.1"/>
</dbReference>
<feature type="region of interest" description="Disordered" evidence="4">
    <location>
        <begin position="590"/>
        <end position="628"/>
    </location>
</feature>
<evidence type="ECO:0000256" key="3">
    <source>
        <dbReference type="PROSITE-ProRule" id="PRU00023"/>
    </source>
</evidence>
<dbReference type="Gene3D" id="1.25.40.20">
    <property type="entry name" value="Ankyrin repeat-containing domain"/>
    <property type="match status" value="3"/>
</dbReference>
<dbReference type="PROSITE" id="PS50088">
    <property type="entry name" value="ANK_REPEAT"/>
    <property type="match status" value="5"/>
</dbReference>
<dbReference type="SMART" id="SM00248">
    <property type="entry name" value="ANK"/>
    <property type="match status" value="7"/>
</dbReference>
<evidence type="ECO:0000256" key="1">
    <source>
        <dbReference type="ARBA" id="ARBA00022737"/>
    </source>
</evidence>
<dbReference type="Proteomes" id="UP000469462">
    <property type="component" value="Unassembled WGS sequence"/>
</dbReference>
<accession>A0AAI9SCD1</accession>
<keyword evidence="2 3" id="KW-0040">ANK repeat</keyword>
<feature type="repeat" description="ANK" evidence="3">
    <location>
        <begin position="461"/>
        <end position="497"/>
    </location>
</feature>
<gene>
    <name evidence="6" type="ORF">GBM96_07325</name>
</gene>
<dbReference type="Pfam" id="PF13857">
    <property type="entry name" value="Ank_5"/>
    <property type="match status" value="1"/>
</dbReference>
<reference evidence="6 7" key="1">
    <citation type="submission" date="2019-10" db="EMBL/GenBank/DDBJ databases">
        <title>Genome diversity of Sutterella seckii.</title>
        <authorList>
            <person name="Chaplin A.V."/>
            <person name="Sokolova S.R."/>
            <person name="Mosin K.A."/>
            <person name="Ivanova E.L."/>
            <person name="Kochetkova T.O."/>
            <person name="Goltsov A.Y."/>
            <person name="Trofimov D.Y."/>
            <person name="Efimov B.A."/>
        </authorList>
    </citation>
    <scope>NUCLEOTIDE SEQUENCE [LARGE SCALE GENOMIC DNA]</scope>
    <source>
        <strain evidence="6 7">ASD3426</strain>
    </source>
</reference>
<feature type="domain" description="DUF6630" evidence="5">
    <location>
        <begin position="704"/>
        <end position="818"/>
    </location>
</feature>
<sequence length="825" mass="87447">MPATLRLLHFNPAEAFRDDLASGINNRLVFYRAIAVDAADDCGRTMLSHAAEAGDFEAVRILLDRGADPDTPDRNGLTPLMHLAQGPKNWREHPDAVEKTAALLLSSGAKANAKDSSGRTAAFFALEQMLHPFFTALARCGVKASGPIDSTGFTLLHALCSNLHRFTDLPHAEALTAETDALAIAMILVRHLGVNPNAKSAIGKTAREIAAANGSRLVAPWLVYGDEAFLENDESAPLKLATGGATAAEAAAMRDVGIIKALIALGQARDEPASEGDLAGLTPLSAAAHAMAPEVMSLLIDAGASPTARVNGKARHGLETDGTSAMRLLLWAPQYPLSIPGNLSVGDWAKALRIMLQAPEAANAPVDAEGLTPLLTLAHNIGRGWRAGEENWAHLATSILLEKGADPNARMSAKGVDRPFLKIPGSITALGLLALNGSQDAEGMARLLLKGGADPNLADKSGTTPIMAAAGLSSPAQAEAFTELLLDAGADASIMDAQGRTALDIAAATGNDGVVEKLLSAIAKCEAAEKSKSFREKEAFNTGREPEALKRSSCEEGCPTFNTSAAIPAKRDKPPMGSFFDRIRSKHSSGITPLKAIGDPESKAKTTCARMEPQTDSQTRTGWSDFFDRVRRRSPQPATGATNGDEGNRSSLHAMKRQCASDPFDPVRGMTDFLSRALKPLTRGPLELRMMALGLYSEGGDEDPDILARRTADLLISLDAAVEMDWKTDGEEFCGQLEGLSNFALIRSAGFNNVPIDIHPDDEVPDFARKFDAVSTHWGLSLRIAALGLDCDSYIFLLLDSLSFIPARQAAERAGLTLLASSDLR</sequence>
<protein>
    <recommendedName>
        <fullName evidence="5">DUF6630 domain-containing protein</fullName>
    </recommendedName>
</protein>
<evidence type="ECO:0000313" key="7">
    <source>
        <dbReference type="Proteomes" id="UP000469462"/>
    </source>
</evidence>
<dbReference type="PROSITE" id="PS50297">
    <property type="entry name" value="ANK_REP_REGION"/>
    <property type="match status" value="1"/>
</dbReference>
<feature type="repeat" description="ANK" evidence="3">
    <location>
        <begin position="498"/>
        <end position="530"/>
    </location>
</feature>
<feature type="repeat" description="ANK" evidence="3">
    <location>
        <begin position="279"/>
        <end position="311"/>
    </location>
</feature>
<proteinExistence type="predicted"/>
<keyword evidence="7" id="KW-1185">Reference proteome</keyword>
<evidence type="ECO:0000313" key="6">
    <source>
        <dbReference type="EMBL" id="KAB7650980.1"/>
    </source>
</evidence>
<comment type="caution">
    <text evidence="6">The sequence shown here is derived from an EMBL/GenBank/DDBJ whole genome shotgun (WGS) entry which is preliminary data.</text>
</comment>